<feature type="compositionally biased region" description="Polar residues" evidence="1">
    <location>
        <begin position="130"/>
        <end position="142"/>
    </location>
</feature>
<name>A0AAV7SMA7_PLEWA</name>
<evidence type="ECO:0000313" key="2">
    <source>
        <dbReference type="EMBL" id="KAJ1165176.1"/>
    </source>
</evidence>
<feature type="region of interest" description="Disordered" evidence="1">
    <location>
        <begin position="51"/>
        <end position="81"/>
    </location>
</feature>
<comment type="caution">
    <text evidence="2">The sequence shown here is derived from an EMBL/GenBank/DDBJ whole genome shotgun (WGS) entry which is preliminary data.</text>
</comment>
<dbReference type="EMBL" id="JANPWB010000008">
    <property type="protein sequence ID" value="KAJ1165176.1"/>
    <property type="molecule type" value="Genomic_DNA"/>
</dbReference>
<gene>
    <name evidence="2" type="ORF">NDU88_005605</name>
</gene>
<feature type="region of interest" description="Disordered" evidence="1">
    <location>
        <begin position="99"/>
        <end position="150"/>
    </location>
</feature>
<dbReference type="AlphaFoldDB" id="A0AAV7SMA7"/>
<dbReference type="Proteomes" id="UP001066276">
    <property type="component" value="Chromosome 4_2"/>
</dbReference>
<protein>
    <submittedName>
        <fullName evidence="2">Uncharacterized protein</fullName>
    </submittedName>
</protein>
<keyword evidence="3" id="KW-1185">Reference proteome</keyword>
<proteinExistence type="predicted"/>
<organism evidence="2 3">
    <name type="scientific">Pleurodeles waltl</name>
    <name type="common">Iberian ribbed newt</name>
    <dbReference type="NCBI Taxonomy" id="8319"/>
    <lineage>
        <taxon>Eukaryota</taxon>
        <taxon>Metazoa</taxon>
        <taxon>Chordata</taxon>
        <taxon>Craniata</taxon>
        <taxon>Vertebrata</taxon>
        <taxon>Euteleostomi</taxon>
        <taxon>Amphibia</taxon>
        <taxon>Batrachia</taxon>
        <taxon>Caudata</taxon>
        <taxon>Salamandroidea</taxon>
        <taxon>Salamandridae</taxon>
        <taxon>Pleurodelinae</taxon>
        <taxon>Pleurodeles</taxon>
    </lineage>
</organism>
<evidence type="ECO:0000256" key="1">
    <source>
        <dbReference type="SAM" id="MobiDB-lite"/>
    </source>
</evidence>
<reference evidence="2" key="1">
    <citation type="journal article" date="2022" name="bioRxiv">
        <title>Sequencing and chromosome-scale assembly of the giantPleurodeles waltlgenome.</title>
        <authorList>
            <person name="Brown T."/>
            <person name="Elewa A."/>
            <person name="Iarovenko S."/>
            <person name="Subramanian E."/>
            <person name="Araus A.J."/>
            <person name="Petzold A."/>
            <person name="Susuki M."/>
            <person name="Suzuki K.-i.T."/>
            <person name="Hayashi T."/>
            <person name="Toyoda A."/>
            <person name="Oliveira C."/>
            <person name="Osipova E."/>
            <person name="Leigh N.D."/>
            <person name="Simon A."/>
            <person name="Yun M.H."/>
        </authorList>
    </citation>
    <scope>NUCLEOTIDE SEQUENCE</scope>
    <source>
        <strain evidence="2">20211129_DDA</strain>
        <tissue evidence="2">Liver</tissue>
    </source>
</reference>
<evidence type="ECO:0000313" key="3">
    <source>
        <dbReference type="Proteomes" id="UP001066276"/>
    </source>
</evidence>
<accession>A0AAV7SMA7</accession>
<sequence length="189" mass="19831">MYGSLGWSGTCVRAVSRRGRSSCISLTARRIPGVASLFLEAFQAPWRPRSWARAHPSPPQFAAGPWHAAHSGRGGHTAGDAPLGLPGLRAGRRPSRVSLSRLDGFLGGPPSRRLGRRAVPAHGPRHGQRPLSQPQVARTPLTSPGDPEGLLRRGIPFSGLLATRAGLGGSPLLGGSDAAAPDQRHPVRV</sequence>